<dbReference type="AlphaFoldDB" id="A0A367ZP46"/>
<dbReference type="EMBL" id="QOQW01000009">
    <property type="protein sequence ID" value="RCK79914.1"/>
    <property type="molecule type" value="Genomic_DNA"/>
</dbReference>
<organism evidence="1 2">
    <name type="scientific">Candidatus Ozemobacter sibiricus</name>
    <dbReference type="NCBI Taxonomy" id="2268124"/>
    <lineage>
        <taxon>Bacteria</taxon>
        <taxon>Candidatus Ozemobacteria</taxon>
        <taxon>Candidatus Ozemobacterales</taxon>
        <taxon>Candidatus Ozemobacteraceae</taxon>
        <taxon>Candidatus Ozemobacter</taxon>
    </lineage>
</organism>
<name>A0A367ZP46_9BACT</name>
<gene>
    <name evidence="1" type="ORF">OZSIB_3783</name>
</gene>
<accession>A0A367ZP46</accession>
<reference evidence="1 2" key="1">
    <citation type="submission" date="2018-05" db="EMBL/GenBank/DDBJ databases">
        <title>A metagenomic window into the 2 km-deep terrestrial subsurface aquifer revealed taxonomically and functionally diverse microbial community comprising novel uncultured bacterial lineages.</title>
        <authorList>
            <person name="Kadnikov V.V."/>
            <person name="Mardanov A.V."/>
            <person name="Beletsky A.V."/>
            <person name="Banks D."/>
            <person name="Pimenov N.V."/>
            <person name="Frank Y.A."/>
            <person name="Karnachuk O.V."/>
            <person name="Ravin N.V."/>
        </authorList>
    </citation>
    <scope>NUCLEOTIDE SEQUENCE [LARGE SCALE GENOMIC DNA]</scope>
    <source>
        <strain evidence="1">BY5</strain>
    </source>
</reference>
<proteinExistence type="predicted"/>
<comment type="caution">
    <text evidence="1">The sequence shown here is derived from an EMBL/GenBank/DDBJ whole genome shotgun (WGS) entry which is preliminary data.</text>
</comment>
<sequence length="144" mass="16402">MPLQVHHRNPRLERWEERLLQMFERIDGILEERYAGRFRLKPSRPPHGAGVTRDADGLFDLGVSFSAGITSEHGPGYVFQIRIATGDPVPEEVRQQIEDEVVALLNQEMPRYFPGLNLRLAKEGHAFRIYGDLSLDTDLPPDLA</sequence>
<protein>
    <submittedName>
        <fullName evidence="1">Uncharacterized protein</fullName>
    </submittedName>
</protein>
<evidence type="ECO:0000313" key="2">
    <source>
        <dbReference type="Proteomes" id="UP000252355"/>
    </source>
</evidence>
<evidence type="ECO:0000313" key="1">
    <source>
        <dbReference type="EMBL" id="RCK79914.1"/>
    </source>
</evidence>
<dbReference type="Proteomes" id="UP000252355">
    <property type="component" value="Unassembled WGS sequence"/>
</dbReference>